<gene>
    <name evidence="1" type="ORF">CCACVL1_13089</name>
</gene>
<organism evidence="1 2">
    <name type="scientific">Corchorus capsularis</name>
    <name type="common">Jute</name>
    <dbReference type="NCBI Taxonomy" id="210143"/>
    <lineage>
        <taxon>Eukaryota</taxon>
        <taxon>Viridiplantae</taxon>
        <taxon>Streptophyta</taxon>
        <taxon>Embryophyta</taxon>
        <taxon>Tracheophyta</taxon>
        <taxon>Spermatophyta</taxon>
        <taxon>Magnoliopsida</taxon>
        <taxon>eudicotyledons</taxon>
        <taxon>Gunneridae</taxon>
        <taxon>Pentapetalae</taxon>
        <taxon>rosids</taxon>
        <taxon>malvids</taxon>
        <taxon>Malvales</taxon>
        <taxon>Malvaceae</taxon>
        <taxon>Grewioideae</taxon>
        <taxon>Apeibeae</taxon>
        <taxon>Corchorus</taxon>
    </lineage>
</organism>
<proteinExistence type="predicted"/>
<dbReference type="Gramene" id="OMO80301">
    <property type="protein sequence ID" value="OMO80301"/>
    <property type="gene ID" value="CCACVL1_13089"/>
</dbReference>
<dbReference type="EMBL" id="AWWV01010315">
    <property type="protein sequence ID" value="OMO80301.1"/>
    <property type="molecule type" value="Genomic_DNA"/>
</dbReference>
<evidence type="ECO:0000313" key="2">
    <source>
        <dbReference type="Proteomes" id="UP000188268"/>
    </source>
</evidence>
<comment type="caution">
    <text evidence="1">The sequence shown here is derived from an EMBL/GenBank/DDBJ whole genome shotgun (WGS) entry which is preliminary data.</text>
</comment>
<reference evidence="1 2" key="1">
    <citation type="submission" date="2013-09" db="EMBL/GenBank/DDBJ databases">
        <title>Corchorus capsularis genome sequencing.</title>
        <authorList>
            <person name="Alam M."/>
            <person name="Haque M.S."/>
            <person name="Islam M.S."/>
            <person name="Emdad E.M."/>
            <person name="Islam M.M."/>
            <person name="Ahmed B."/>
            <person name="Halim A."/>
            <person name="Hossen Q.M.M."/>
            <person name="Hossain M.Z."/>
            <person name="Ahmed R."/>
            <person name="Khan M.M."/>
            <person name="Islam R."/>
            <person name="Rashid M.M."/>
            <person name="Khan S.A."/>
            <person name="Rahman M.S."/>
            <person name="Alam M."/>
        </authorList>
    </citation>
    <scope>NUCLEOTIDE SEQUENCE [LARGE SCALE GENOMIC DNA]</scope>
    <source>
        <strain evidence="2">cv. CVL-1</strain>
        <tissue evidence="1">Whole seedling</tissue>
    </source>
</reference>
<accession>A0A1R3ICR7</accession>
<keyword evidence="2" id="KW-1185">Reference proteome</keyword>
<evidence type="ECO:0000313" key="1">
    <source>
        <dbReference type="EMBL" id="OMO80301.1"/>
    </source>
</evidence>
<dbReference type="AlphaFoldDB" id="A0A1R3ICR7"/>
<name>A0A1R3ICR7_COCAP</name>
<protein>
    <submittedName>
        <fullName evidence="1">Uncharacterized protein</fullName>
    </submittedName>
</protein>
<dbReference type="Proteomes" id="UP000188268">
    <property type="component" value="Unassembled WGS sequence"/>
</dbReference>
<sequence length="33" mass="3742">MAQQKKNHGIFSLDPLLAFENAISATTQRRNLK</sequence>